<gene>
    <name evidence="16" type="ORF">yc1106_07302</name>
</gene>
<dbReference type="InterPro" id="IPR040693">
    <property type="entry name" value="UGGT_TRXL_1"/>
</dbReference>
<comment type="pathway">
    <text evidence="3">Protein modification; protein glycosylation.</text>
</comment>
<keyword evidence="6 10" id="KW-0732">Signal</keyword>
<evidence type="ECO:0000256" key="4">
    <source>
        <dbReference type="ARBA" id="ARBA00006351"/>
    </source>
</evidence>
<protein>
    <submittedName>
        <fullName evidence="16">Glycosyltransferase family 24 protein</fullName>
    </submittedName>
</protein>
<dbReference type="CDD" id="cd06432">
    <property type="entry name" value="GT8_HUGT1_C_like"/>
    <property type="match status" value="1"/>
</dbReference>
<organism evidence="16 17">
    <name type="scientific">Curvularia clavata</name>
    <dbReference type="NCBI Taxonomy" id="95742"/>
    <lineage>
        <taxon>Eukaryota</taxon>
        <taxon>Fungi</taxon>
        <taxon>Dikarya</taxon>
        <taxon>Ascomycota</taxon>
        <taxon>Pezizomycotina</taxon>
        <taxon>Dothideomycetes</taxon>
        <taxon>Pleosporomycetidae</taxon>
        <taxon>Pleosporales</taxon>
        <taxon>Pleosporineae</taxon>
        <taxon>Pleosporaceae</taxon>
        <taxon>Curvularia</taxon>
    </lineage>
</organism>
<feature type="region of interest" description="Disordered" evidence="9">
    <location>
        <begin position="1477"/>
        <end position="1497"/>
    </location>
</feature>
<accession>A0A9Q8ZH22</accession>
<keyword evidence="8" id="KW-0325">Glycoprotein</keyword>
<evidence type="ECO:0000259" key="11">
    <source>
        <dbReference type="Pfam" id="PF18400"/>
    </source>
</evidence>
<comment type="subcellular location">
    <subcellularLocation>
        <location evidence="2">Endoplasmic reticulum lumen</location>
    </subcellularLocation>
</comment>
<dbReference type="GO" id="GO:0005788">
    <property type="term" value="C:endoplasmic reticulum lumen"/>
    <property type="evidence" value="ECO:0007669"/>
    <property type="project" value="UniProtKB-SubCell"/>
</dbReference>
<evidence type="ECO:0000313" key="16">
    <source>
        <dbReference type="EMBL" id="USP80028.1"/>
    </source>
</evidence>
<evidence type="ECO:0000256" key="1">
    <source>
        <dbReference type="ARBA" id="ARBA00001913"/>
    </source>
</evidence>
<dbReference type="Pfam" id="PF18401">
    <property type="entry name" value="Thioredoxin_13"/>
    <property type="match status" value="1"/>
</dbReference>
<dbReference type="PANTHER" id="PTHR11226:SF0">
    <property type="entry name" value="UDP-GLUCOSE:GLYCOPROTEIN GLUCOSYLTRANSFERASE"/>
    <property type="match status" value="1"/>
</dbReference>
<dbReference type="Pfam" id="PF18400">
    <property type="entry name" value="Thioredoxin_12"/>
    <property type="match status" value="1"/>
</dbReference>
<evidence type="ECO:0000313" key="17">
    <source>
        <dbReference type="Proteomes" id="UP001056012"/>
    </source>
</evidence>
<dbReference type="InterPro" id="IPR040497">
    <property type="entry name" value="Glyco_transf_24"/>
</dbReference>
<feature type="domain" description="UGGT thioredoxin-like" evidence="12">
    <location>
        <begin position="265"/>
        <end position="389"/>
    </location>
</feature>
<evidence type="ECO:0000256" key="3">
    <source>
        <dbReference type="ARBA" id="ARBA00004922"/>
    </source>
</evidence>
<dbReference type="PANTHER" id="PTHR11226">
    <property type="entry name" value="UDP-GLUCOSE GLYCOPROTEIN:GLUCOSYLTRANSFERASE"/>
    <property type="match status" value="1"/>
</dbReference>
<dbReference type="Pfam" id="PF06427">
    <property type="entry name" value="UDP-g_GGTase"/>
    <property type="match status" value="1"/>
</dbReference>
<dbReference type="FunFam" id="3.90.550.10:FF:000065">
    <property type="entry name" value="UDP-glucose:glycoprotein glucosyltransferase, putative"/>
    <property type="match status" value="1"/>
</dbReference>
<evidence type="ECO:0000256" key="5">
    <source>
        <dbReference type="ARBA" id="ARBA00022679"/>
    </source>
</evidence>
<dbReference type="InterPro" id="IPR040694">
    <property type="entry name" value="UGGT_TRXL_2"/>
</dbReference>
<feature type="domain" description="UDP-glucose:glycoprotein glucosyltransferase thioredoxin-like" evidence="14">
    <location>
        <begin position="658"/>
        <end position="858"/>
    </location>
</feature>
<dbReference type="InterPro" id="IPR029044">
    <property type="entry name" value="Nucleotide-diphossugar_trans"/>
</dbReference>
<keyword evidence="7" id="KW-0256">Endoplasmic reticulum</keyword>
<dbReference type="Proteomes" id="UP001056012">
    <property type="component" value="Chromosome 5"/>
</dbReference>
<feature type="domain" description="UGGT thioredoxin-like" evidence="13">
    <location>
        <begin position="402"/>
        <end position="646"/>
    </location>
</feature>
<dbReference type="InterPro" id="IPR040525">
    <property type="entry name" value="UGGT_TRXL_4"/>
</dbReference>
<dbReference type="Gene3D" id="3.90.550.10">
    <property type="entry name" value="Spore Coat Polysaccharide Biosynthesis Protein SpsA, Chain A"/>
    <property type="match status" value="1"/>
</dbReference>
<keyword evidence="17" id="KW-1185">Reference proteome</keyword>
<feature type="domain" description="UGGT thioredoxin-like" evidence="11">
    <location>
        <begin position="34"/>
        <end position="216"/>
    </location>
</feature>
<dbReference type="VEuPathDB" id="FungiDB:yc1106_07302"/>
<evidence type="ECO:0000259" key="14">
    <source>
        <dbReference type="Pfam" id="PF18403"/>
    </source>
</evidence>
<feature type="chain" id="PRO_5040220630" evidence="10">
    <location>
        <begin position="20"/>
        <end position="1497"/>
    </location>
</feature>
<evidence type="ECO:0000256" key="6">
    <source>
        <dbReference type="ARBA" id="ARBA00022729"/>
    </source>
</evidence>
<feature type="signal peptide" evidence="10">
    <location>
        <begin position="1"/>
        <end position="19"/>
    </location>
</feature>
<evidence type="ECO:0000259" key="15">
    <source>
        <dbReference type="Pfam" id="PF18404"/>
    </source>
</evidence>
<dbReference type="InterPro" id="IPR040692">
    <property type="entry name" value="UGGT_TRXL_3"/>
</dbReference>
<dbReference type="Pfam" id="PF18404">
    <property type="entry name" value="Glyco_transf_24"/>
    <property type="match status" value="1"/>
</dbReference>
<dbReference type="SUPFAM" id="SSF53448">
    <property type="entry name" value="Nucleotide-diphospho-sugar transferases"/>
    <property type="match status" value="1"/>
</dbReference>
<dbReference type="EMBL" id="CP089278">
    <property type="protein sequence ID" value="USP80028.1"/>
    <property type="molecule type" value="Genomic_DNA"/>
</dbReference>
<evidence type="ECO:0000256" key="8">
    <source>
        <dbReference type="ARBA" id="ARBA00023180"/>
    </source>
</evidence>
<evidence type="ECO:0000259" key="12">
    <source>
        <dbReference type="Pfam" id="PF18401"/>
    </source>
</evidence>
<dbReference type="OrthoDB" id="27683at2759"/>
<dbReference type="GO" id="GO:0036503">
    <property type="term" value="P:ERAD pathway"/>
    <property type="evidence" value="ECO:0007669"/>
    <property type="project" value="TreeGrafter"/>
</dbReference>
<evidence type="ECO:0000256" key="2">
    <source>
        <dbReference type="ARBA" id="ARBA00004319"/>
    </source>
</evidence>
<evidence type="ECO:0000256" key="9">
    <source>
        <dbReference type="SAM" id="MobiDB-lite"/>
    </source>
</evidence>
<dbReference type="InterPro" id="IPR009448">
    <property type="entry name" value="UDP-g_GGtrans"/>
</dbReference>
<feature type="domain" description="Glucosyltransferase 24 catalytic" evidence="15">
    <location>
        <begin position="1195"/>
        <end position="1461"/>
    </location>
</feature>
<dbReference type="Pfam" id="PF18403">
    <property type="entry name" value="Thioredoxin_15"/>
    <property type="match status" value="1"/>
</dbReference>
<dbReference type="GO" id="GO:0051082">
    <property type="term" value="F:unfolded protein binding"/>
    <property type="evidence" value="ECO:0007669"/>
    <property type="project" value="TreeGrafter"/>
</dbReference>
<evidence type="ECO:0000256" key="10">
    <source>
        <dbReference type="SAM" id="SignalP"/>
    </source>
</evidence>
<evidence type="ECO:0000259" key="13">
    <source>
        <dbReference type="Pfam" id="PF18402"/>
    </source>
</evidence>
<dbReference type="GO" id="GO:0018279">
    <property type="term" value="P:protein N-linked glycosylation via asparagine"/>
    <property type="evidence" value="ECO:0007669"/>
    <property type="project" value="TreeGrafter"/>
</dbReference>
<sequence>MGAKALLVLSAFRHVGVLAGPSINVALRAAFNPAPYLVELLETAAEENATAYYPILDRVSEGYFDSKATDQELYTAFVDLLYSDGHITQPEALASFEFALSVRSAAPRIEAHYQFYNTSVEPSLVAKQAEACDMWVSFHGKQYCSAHLDEPYGDITGERTYQLPFDRIFGNSSGLPAILYADITAPNFKKWHKTLSSTAKEGKTSYRIRHKPSSKAPASPLVVNGYGVGLQLKRTDYIVIDDRQAGDNKNTAQKPMDTSLNDEEDVADLKPLSKDEVSDLGIKAASFVMQSEEPMDTLLKLVQDFPKYSSVISAHNASDAFVKGHTKNLDQWLMGGLNLISINGLNIPARDVNPYSLLAHLRRERKLINGFRSQDLSVSEIVSLLSHGSGPTTQTQGAPQRYDFRDTAEGGNVIVWLNDIEKDEAYEDWPTSLEALLQRTFPGQLPSCRRDIHNAILSIDLTSTEQVTTLLDTILTLIRRGIPLRWGIVPQTSTPGALGQAKIAYHLQEAYGATALEIYLQASLDGKKLGEPDKAIFDATVKSSTLRNEQTALTFEEVMTSEDIEKRILGAKQYLTRLAAEGPAAPIFVNGVPIPANDEWLQSISQRVGMDLREIQKAVFEGAFSEDSWVPQHFLVQAANRRNPFIIPENEKNIMLINMVQFDETHGQVYNKMPRVHASESASKNDWVHITLVADFDSSHGFALLKSLADFREANPTVEAVLIHNPPVGTEKSGVSEYLLQSSNKADGKLTIERLLELLADDHKLVPVPAESSLFWKSAEPIFDAFALKPGQHGILVNGRYLGPIPDQYVFSKDDIETLVSYEISKRIEPLTKALNDLELFEKIKSPLDLAKIQSLAALSTMSDVPEGMFESVSTTRRNEYAKWDPEHTAIVRGDQDKAVFQIMASIDPATEVAQKWVPILKALSDMEGVHLTLFLNPKQTLEELPVKRFYRYVIEARPHFNSDGSVGSLKAQFSGIPKEALLNLGMDVPPSWLVAPEESIYDLDNIKLSTIPTGSNVDAVYGLESILIEGHSRDTTNGGQPPRGAEVVLATEKDPHFADTIIMANLGYFQFKANPGFYNIQLKRGRSQEIFNLDSAGPVGWAPQPGDETTEIALMSFQGATIFPRLSRKPGQETADVLAPEESLASELVGKSAQKVNQFLGKMGINFDSEKVLQKGADLFSGKKAAKQGTQADINIFSVASGHLYERMLNIMMLSVMKHTNHTVKFWFIEQFLSPSFKSFLPHMAAEYGFEYEMVTYKWPHWLRGQSEKQREIWGYKILFLDVLFPLDLEKVIFVDADQIVRADMYELVQHDLEGAPYGFTPMGDSRTEMEGFRFWKTGYWANFLRGRPYHISALYVVDLVRFRQLAAGDRLRQQYHALSADPNSLSNLDQDLPNNMQFNLPIHSLPQEWLWCETWCSDEDLAKAKTIDLCNNPQTKEPKLDRARRQIPEWNVYDEEIAALAKRVKGEQKLVDVQEQEQLREKKEKDAERIVHNEL</sequence>
<name>A0A9Q8ZH22_CURCL</name>
<keyword evidence="5" id="KW-0808">Transferase</keyword>
<proteinExistence type="inferred from homology"/>
<dbReference type="GO" id="GO:0003980">
    <property type="term" value="F:UDP-glucose:glycoprotein glucosyltransferase activity"/>
    <property type="evidence" value="ECO:0007669"/>
    <property type="project" value="InterPro"/>
</dbReference>
<reference evidence="16" key="1">
    <citation type="submission" date="2021-12" db="EMBL/GenBank/DDBJ databases">
        <title>Curvularia clavata genome.</title>
        <authorList>
            <person name="Cao Y."/>
        </authorList>
    </citation>
    <scope>NUCLEOTIDE SEQUENCE</scope>
    <source>
        <strain evidence="16">Yc1106</strain>
    </source>
</reference>
<evidence type="ECO:0000256" key="7">
    <source>
        <dbReference type="ARBA" id="ARBA00022824"/>
    </source>
</evidence>
<comment type="similarity">
    <text evidence="4">Belongs to the glycosyltransferase 8 family.</text>
</comment>
<comment type="cofactor">
    <cofactor evidence="1">
        <name>Ca(2+)</name>
        <dbReference type="ChEBI" id="CHEBI:29108"/>
    </cofactor>
</comment>
<dbReference type="Pfam" id="PF18402">
    <property type="entry name" value="Thioredoxin_14"/>
    <property type="match status" value="1"/>
</dbReference>